<evidence type="ECO:0000313" key="2">
    <source>
        <dbReference type="Proteomes" id="UP000265520"/>
    </source>
</evidence>
<protein>
    <recommendedName>
        <fullName evidence="3">Cellular nucleic acid-binding protein</fullName>
    </recommendedName>
</protein>
<name>A0A392URN8_9FABA</name>
<dbReference type="AlphaFoldDB" id="A0A392URN8"/>
<evidence type="ECO:0008006" key="3">
    <source>
        <dbReference type="Google" id="ProtNLM"/>
    </source>
</evidence>
<reference evidence="1 2" key="1">
    <citation type="journal article" date="2018" name="Front. Plant Sci.">
        <title>Red Clover (Trifolium pratense) and Zigzag Clover (T. medium) - A Picture of Genomic Similarities and Differences.</title>
        <authorList>
            <person name="Dluhosova J."/>
            <person name="Istvanek J."/>
            <person name="Nedelnik J."/>
            <person name="Repkova J."/>
        </authorList>
    </citation>
    <scope>NUCLEOTIDE SEQUENCE [LARGE SCALE GENOMIC DNA]</scope>
    <source>
        <strain evidence="2">cv. 10/8</strain>
        <tissue evidence="1">Leaf</tissue>
    </source>
</reference>
<organism evidence="1 2">
    <name type="scientific">Trifolium medium</name>
    <dbReference type="NCBI Taxonomy" id="97028"/>
    <lineage>
        <taxon>Eukaryota</taxon>
        <taxon>Viridiplantae</taxon>
        <taxon>Streptophyta</taxon>
        <taxon>Embryophyta</taxon>
        <taxon>Tracheophyta</taxon>
        <taxon>Spermatophyta</taxon>
        <taxon>Magnoliopsida</taxon>
        <taxon>eudicotyledons</taxon>
        <taxon>Gunneridae</taxon>
        <taxon>Pentapetalae</taxon>
        <taxon>rosids</taxon>
        <taxon>fabids</taxon>
        <taxon>Fabales</taxon>
        <taxon>Fabaceae</taxon>
        <taxon>Papilionoideae</taxon>
        <taxon>50 kb inversion clade</taxon>
        <taxon>NPAAA clade</taxon>
        <taxon>Hologalegina</taxon>
        <taxon>IRL clade</taxon>
        <taxon>Trifolieae</taxon>
        <taxon>Trifolium</taxon>
    </lineage>
</organism>
<sequence length="59" mass="6824">MAGRMNGRGNQFAETLVTLANILARDHEPGREDEKRLERFMRHNPTLFTPEGAVKWVEE</sequence>
<dbReference type="Proteomes" id="UP000265520">
    <property type="component" value="Unassembled WGS sequence"/>
</dbReference>
<keyword evidence="2" id="KW-1185">Reference proteome</keyword>
<accession>A0A392URN8</accession>
<comment type="caution">
    <text evidence="1">The sequence shown here is derived from an EMBL/GenBank/DDBJ whole genome shotgun (WGS) entry which is preliminary data.</text>
</comment>
<feature type="non-terminal residue" evidence="1">
    <location>
        <position position="59"/>
    </location>
</feature>
<evidence type="ECO:0000313" key="1">
    <source>
        <dbReference type="EMBL" id="MCI75417.1"/>
    </source>
</evidence>
<dbReference type="EMBL" id="LXQA010882302">
    <property type="protein sequence ID" value="MCI75417.1"/>
    <property type="molecule type" value="Genomic_DNA"/>
</dbReference>
<proteinExistence type="predicted"/>